<evidence type="ECO:0000313" key="2">
    <source>
        <dbReference type="EMBL" id="KAF0316622.1"/>
    </source>
</evidence>
<dbReference type="EMBL" id="WOWK01000153">
    <property type="protein sequence ID" value="KAF0316622.1"/>
    <property type="molecule type" value="Genomic_DNA"/>
</dbReference>
<protein>
    <submittedName>
        <fullName evidence="2">Heterokaryon incompatibility protein</fullName>
    </submittedName>
</protein>
<organism evidence="2 3">
    <name type="scientific">Colletotrichum asianum</name>
    <dbReference type="NCBI Taxonomy" id="702518"/>
    <lineage>
        <taxon>Eukaryota</taxon>
        <taxon>Fungi</taxon>
        <taxon>Dikarya</taxon>
        <taxon>Ascomycota</taxon>
        <taxon>Pezizomycotina</taxon>
        <taxon>Sordariomycetes</taxon>
        <taxon>Hypocreomycetidae</taxon>
        <taxon>Glomerellales</taxon>
        <taxon>Glomerellaceae</taxon>
        <taxon>Colletotrichum</taxon>
        <taxon>Colletotrichum gloeosporioides species complex</taxon>
    </lineage>
</organism>
<dbReference type="Pfam" id="PF06985">
    <property type="entry name" value="HET"/>
    <property type="match status" value="1"/>
</dbReference>
<keyword evidence="3" id="KW-1185">Reference proteome</keyword>
<accession>A0A8H3W1L3</accession>
<sequence length="534" mass="60087">MSISMARGWHSNCKATHVQCGLRRTSGSRTWRPTRLISFATSPENEEDIFRLVDGSTLPDDAEYVALSHCWGKVHLIRLLSSTEAGLRAGYPMTQLPKTFREAIQDSAEDWQKEAQTMKLVYGQGAITLAAANASDSTKGMFTQRDVNGIIPPIVSCSWEDGRTLDYCVVDMHLRKDNVEQSNLATRAWTVQERVLSPRLLSFGQTQMFYQCLEGEFCESFPLGVPNFMVPTKTYHIHGTDADPRRAWSSIVETYSRAELTKDSDKFMAFSGIAEAMEHRLGDRYLAGLWQDNLLIELLWSTMHAEKHRPTPCMAPTWSWLSTNSVILTKTQIGPQSVRRQLATVTGTGVDLVDPSYPYGNIHPGAILQLRGRLKPAEWDQVDDYAAKDFRRYQVTCDGFHETRSSLLTPRTRPTSHLRIKVDERPGLDLTHLKISLLPIIVFAGREADSDRVEGIVLTPKDAAAGVYERVAHFSASQKLAAYLFLEKITRSGSQNASERFGRELVKPNDVVDGFSFKGPGRWMKIEERDLLIV</sequence>
<feature type="domain" description="Heterokaryon incompatibility" evidence="1">
    <location>
        <begin position="104"/>
        <end position="193"/>
    </location>
</feature>
<dbReference type="PANTHER" id="PTHR33112">
    <property type="entry name" value="DOMAIN PROTEIN, PUTATIVE-RELATED"/>
    <property type="match status" value="1"/>
</dbReference>
<comment type="caution">
    <text evidence="2">The sequence shown here is derived from an EMBL/GenBank/DDBJ whole genome shotgun (WGS) entry which is preliminary data.</text>
</comment>
<reference evidence="2 3" key="1">
    <citation type="submission" date="2019-12" db="EMBL/GenBank/DDBJ databases">
        <title>A genome sequence resource for the geographically widespread anthracnose pathogen Colletotrichum asianum.</title>
        <authorList>
            <person name="Meng Y."/>
        </authorList>
    </citation>
    <scope>NUCLEOTIDE SEQUENCE [LARGE SCALE GENOMIC DNA]</scope>
    <source>
        <strain evidence="2 3">ICMP 18580</strain>
    </source>
</reference>
<proteinExistence type="predicted"/>
<evidence type="ECO:0000313" key="3">
    <source>
        <dbReference type="Proteomes" id="UP000434172"/>
    </source>
</evidence>
<gene>
    <name evidence="2" type="ORF">GQ607_016153</name>
</gene>
<dbReference type="PANTHER" id="PTHR33112:SF8">
    <property type="entry name" value="HETEROKARYON INCOMPATIBILITY DOMAIN-CONTAINING PROTEIN"/>
    <property type="match status" value="1"/>
</dbReference>
<dbReference type="OrthoDB" id="5362512at2759"/>
<dbReference type="InterPro" id="IPR010730">
    <property type="entry name" value="HET"/>
</dbReference>
<dbReference type="Proteomes" id="UP000434172">
    <property type="component" value="Unassembled WGS sequence"/>
</dbReference>
<evidence type="ECO:0000259" key="1">
    <source>
        <dbReference type="Pfam" id="PF06985"/>
    </source>
</evidence>
<name>A0A8H3W1L3_9PEZI</name>
<dbReference type="AlphaFoldDB" id="A0A8H3W1L3"/>